<gene>
    <name evidence="1" type="ORF">Salmuc_01675</name>
</gene>
<comment type="caution">
    <text evidence="1">The sequence shown here is derived from an EMBL/GenBank/DDBJ whole genome shotgun (WGS) entry which is preliminary data.</text>
</comment>
<proteinExistence type="predicted"/>
<protein>
    <submittedName>
        <fullName evidence="1">Uncharacterized protein</fullName>
    </submittedName>
</protein>
<name>S9S0Y9_9RHOB</name>
<sequence>MTKMTAEQALEGIRARMQGEWDNPCLQALGPLGEKEDDIQRLLEMPEMAPEAEKDLDPDTLFVVNFNNDFRETAMTFPNRRDAVAQVATELGYDGDADLNSAEFWDEIAENYNEGSWKGLNVSELNTRTLEMQPIERPEPAAPAP</sequence>
<dbReference type="OrthoDB" id="9972705at2"/>
<dbReference type="Proteomes" id="UP000015347">
    <property type="component" value="Unassembled WGS sequence"/>
</dbReference>
<keyword evidence="2" id="KW-1185">Reference proteome</keyword>
<reference evidence="2" key="1">
    <citation type="journal article" date="2014" name="Stand. Genomic Sci.">
        <title>Genome sequence of the exopolysaccharide-producing Salipiger mucosus type strain (DSM 16094(T)), a moderately halophilic member of the Roseobacter clade.</title>
        <authorList>
            <person name="Riedel T."/>
            <person name="Spring S."/>
            <person name="Fiebig A."/>
            <person name="Petersen J."/>
            <person name="Kyrpides N.C."/>
            <person name="Goker M."/>
            <person name="Klenk H.P."/>
        </authorList>
    </citation>
    <scope>NUCLEOTIDE SEQUENCE [LARGE SCALE GENOMIC DNA]</scope>
    <source>
        <strain evidence="2">DSM 16094</strain>
    </source>
</reference>
<dbReference type="RefSeq" id="WP_020038350.1">
    <property type="nucleotide sequence ID" value="NZ_KE557274.1"/>
</dbReference>
<dbReference type="AlphaFoldDB" id="S9S0Y9"/>
<dbReference type="HOGENOM" id="CLU_1785531_0_0_5"/>
<evidence type="ECO:0000313" key="2">
    <source>
        <dbReference type="Proteomes" id="UP000015347"/>
    </source>
</evidence>
<evidence type="ECO:0000313" key="1">
    <source>
        <dbReference type="EMBL" id="EPX83900.1"/>
    </source>
</evidence>
<organism evidence="1 2">
    <name type="scientific">Salipiger mucosus DSM 16094</name>
    <dbReference type="NCBI Taxonomy" id="1123237"/>
    <lineage>
        <taxon>Bacteria</taxon>
        <taxon>Pseudomonadati</taxon>
        <taxon>Pseudomonadota</taxon>
        <taxon>Alphaproteobacteria</taxon>
        <taxon>Rhodobacterales</taxon>
        <taxon>Roseobacteraceae</taxon>
        <taxon>Salipiger</taxon>
    </lineage>
</organism>
<accession>S9S0Y9</accession>
<dbReference type="EMBL" id="APVH01000013">
    <property type="protein sequence ID" value="EPX83900.1"/>
    <property type="molecule type" value="Genomic_DNA"/>
</dbReference>